<reference evidence="2" key="1">
    <citation type="submission" date="2022-11" db="UniProtKB">
        <authorList>
            <consortium name="WormBaseParasite"/>
        </authorList>
    </citation>
    <scope>IDENTIFICATION</scope>
</reference>
<organism evidence="1 2">
    <name type="scientific">Parascaris univalens</name>
    <name type="common">Nematode worm</name>
    <dbReference type="NCBI Taxonomy" id="6257"/>
    <lineage>
        <taxon>Eukaryota</taxon>
        <taxon>Metazoa</taxon>
        <taxon>Ecdysozoa</taxon>
        <taxon>Nematoda</taxon>
        <taxon>Chromadorea</taxon>
        <taxon>Rhabditida</taxon>
        <taxon>Spirurina</taxon>
        <taxon>Ascaridomorpha</taxon>
        <taxon>Ascaridoidea</taxon>
        <taxon>Ascarididae</taxon>
        <taxon>Parascaris</taxon>
    </lineage>
</organism>
<dbReference type="AlphaFoldDB" id="A0A914ZUN0"/>
<proteinExistence type="predicted"/>
<accession>A0A914ZUN0</accession>
<dbReference type="WBParaSite" id="PgB24X_g012_t02">
    <property type="protein sequence ID" value="PgB24X_g012_t02"/>
    <property type="gene ID" value="PgB24X_g012"/>
</dbReference>
<evidence type="ECO:0000313" key="2">
    <source>
        <dbReference type="WBParaSite" id="PgB24X_g012_t02"/>
    </source>
</evidence>
<keyword evidence="1" id="KW-1185">Reference proteome</keyword>
<protein>
    <submittedName>
        <fullName evidence="2">Ion transport domain-containing protein</fullName>
    </submittedName>
</protein>
<name>A0A914ZUN0_PARUN</name>
<dbReference type="Proteomes" id="UP000887569">
    <property type="component" value="Unplaced"/>
</dbReference>
<sequence>MTALQRPHMKAHVASTYRCSNINHHCKEITDAERILCHPSCDT</sequence>
<evidence type="ECO:0000313" key="1">
    <source>
        <dbReference type="Proteomes" id="UP000887569"/>
    </source>
</evidence>